<comment type="caution">
    <text evidence="1">The sequence shown here is derived from an EMBL/GenBank/DDBJ whole genome shotgun (WGS) entry which is preliminary data.</text>
</comment>
<dbReference type="RefSeq" id="WP_269332418.1">
    <property type="nucleotide sequence ID" value="NZ_JAMZFT010000002.1"/>
</dbReference>
<keyword evidence="2" id="KW-1185">Reference proteome</keyword>
<reference evidence="1" key="1">
    <citation type="submission" date="2022-06" db="EMBL/GenBank/DDBJ databases">
        <title>Isolation and Genomics of Futiania mangrovii gen. nov., sp. nov., a Rare and Metabolically-versatile member in the Class Alphaproteobacteria.</title>
        <authorList>
            <person name="Liu L."/>
            <person name="Huang W.-C."/>
            <person name="Pan J."/>
            <person name="Li J."/>
            <person name="Huang Y."/>
            <person name="Du H."/>
            <person name="Liu Y."/>
            <person name="Li M."/>
        </authorList>
    </citation>
    <scope>NUCLEOTIDE SEQUENCE</scope>
    <source>
        <strain evidence="1">FT118</strain>
    </source>
</reference>
<gene>
    <name evidence="1" type="ORF">NJQ99_08580</name>
</gene>
<accession>A0A9J6PF86</accession>
<evidence type="ECO:0000313" key="2">
    <source>
        <dbReference type="Proteomes" id="UP001055804"/>
    </source>
</evidence>
<dbReference type="Proteomes" id="UP001055804">
    <property type="component" value="Unassembled WGS sequence"/>
</dbReference>
<proteinExistence type="predicted"/>
<dbReference type="Pfam" id="PF07310">
    <property type="entry name" value="PAS_5"/>
    <property type="match status" value="1"/>
</dbReference>
<sequence length="167" mass="18462">MSRPRTPPEGTIATRRMLRVCTAETAHLFGYWDRVRDGRQMPRRADINPMDIAGHLPSVLLIDVTAGPGGLVYRLIGTNVQALRGGNDPSGLAVADEGFGQPRENVVENYRFVSETGSFLYDPRPYHSARGLVCLGETLFLPLSDDGMEVTQILAYAHRGPWRTPAR</sequence>
<dbReference type="InterPro" id="IPR009922">
    <property type="entry name" value="DUF1457"/>
</dbReference>
<name>A0A9J6PF86_9PROT</name>
<organism evidence="1 2">
    <name type="scientific">Futiania mangrovi</name>
    <dbReference type="NCBI Taxonomy" id="2959716"/>
    <lineage>
        <taxon>Bacteria</taxon>
        <taxon>Pseudomonadati</taxon>
        <taxon>Pseudomonadota</taxon>
        <taxon>Alphaproteobacteria</taxon>
        <taxon>Futianiales</taxon>
        <taxon>Futianiaceae</taxon>
        <taxon>Futiania</taxon>
    </lineage>
</organism>
<dbReference type="EMBL" id="JAMZFT010000002">
    <property type="protein sequence ID" value="MCP1336459.1"/>
    <property type="molecule type" value="Genomic_DNA"/>
</dbReference>
<protein>
    <submittedName>
        <fullName evidence="1">PAS domain-containing protein</fullName>
    </submittedName>
</protein>
<evidence type="ECO:0000313" key="1">
    <source>
        <dbReference type="EMBL" id="MCP1336459.1"/>
    </source>
</evidence>
<dbReference type="AlphaFoldDB" id="A0A9J6PF86"/>